<feature type="signal peptide" evidence="7">
    <location>
        <begin position="1"/>
        <end position="21"/>
    </location>
</feature>
<dbReference type="SUPFAM" id="SSF53649">
    <property type="entry name" value="Alkaline phosphatase-like"/>
    <property type="match status" value="1"/>
</dbReference>
<reference evidence="9 10" key="1">
    <citation type="submission" date="2024-02" db="EMBL/GenBank/DDBJ databases">
        <title>De novo assembly and annotation of 12 fungi associated with fruit tree decline syndrome in Ontario, Canada.</title>
        <authorList>
            <person name="Sulman M."/>
            <person name="Ellouze W."/>
            <person name="Ilyukhin E."/>
        </authorList>
    </citation>
    <scope>NUCLEOTIDE SEQUENCE [LARGE SCALE GENOMIC DNA]</scope>
    <source>
        <strain evidence="9 10">M11/M66-122</strain>
    </source>
</reference>
<feature type="domain" description="Sulfatase N-terminal" evidence="8">
    <location>
        <begin position="47"/>
        <end position="405"/>
    </location>
</feature>
<keyword evidence="4" id="KW-0325">Glycoprotein</keyword>
<evidence type="ECO:0000256" key="5">
    <source>
        <dbReference type="PIRNR" id="PIRNR000972"/>
    </source>
</evidence>
<comment type="similarity">
    <text evidence="1 5">Belongs to the sulfatase family.</text>
</comment>
<gene>
    <name evidence="9" type="ORF">SLS62_005635</name>
</gene>
<feature type="modified residue" description="3-oxoalanine (Cys)" evidence="6">
    <location>
        <position position="91"/>
    </location>
</feature>
<dbReference type="EC" id="3.1.6.1" evidence="5"/>
<comment type="PTM">
    <text evidence="6">The conversion to 3-oxoalanine (also known as C-formylglycine, FGly), of a serine or cysteine residue in prokaryotes and of a cysteine residue in eukaryotes, is critical for catalytic activity.</text>
</comment>
<dbReference type="PANTHER" id="PTHR43108:SF8">
    <property type="entry name" value="SD21168P"/>
    <property type="match status" value="1"/>
</dbReference>
<dbReference type="GO" id="GO:0018958">
    <property type="term" value="P:phenol-containing compound metabolic process"/>
    <property type="evidence" value="ECO:0007669"/>
    <property type="project" value="InterPro"/>
</dbReference>
<dbReference type="PROSITE" id="PS00523">
    <property type="entry name" value="SULFATASE_1"/>
    <property type="match status" value="1"/>
</dbReference>
<dbReference type="FunFam" id="3.40.720.10:FF:000051">
    <property type="entry name" value="Arylsulfatase"/>
    <property type="match status" value="1"/>
</dbReference>
<comment type="caution">
    <text evidence="9">The sequence shown here is derived from an EMBL/GenBank/DDBJ whole genome shotgun (WGS) entry which is preliminary data.</text>
</comment>
<dbReference type="InterPro" id="IPR012083">
    <property type="entry name" value="Arylsulfatase"/>
</dbReference>
<evidence type="ECO:0000256" key="6">
    <source>
        <dbReference type="PIRSR" id="PIRSR000972-50"/>
    </source>
</evidence>
<dbReference type="Proteomes" id="UP001320420">
    <property type="component" value="Unassembled WGS sequence"/>
</dbReference>
<dbReference type="EMBL" id="JAKJXP020000038">
    <property type="protein sequence ID" value="KAK7752482.1"/>
    <property type="molecule type" value="Genomic_DNA"/>
</dbReference>
<comment type="catalytic activity">
    <reaction evidence="5">
        <text>an aryl sulfate + H2O = a phenol + sulfate + H(+)</text>
        <dbReference type="Rhea" id="RHEA:17261"/>
        <dbReference type="ChEBI" id="CHEBI:15377"/>
        <dbReference type="ChEBI" id="CHEBI:15378"/>
        <dbReference type="ChEBI" id="CHEBI:16189"/>
        <dbReference type="ChEBI" id="CHEBI:33853"/>
        <dbReference type="ChEBI" id="CHEBI:140317"/>
        <dbReference type="EC" id="3.1.6.1"/>
    </reaction>
</comment>
<keyword evidence="3 5" id="KW-0378">Hydrolase</keyword>
<proteinExistence type="inferred from homology"/>
<dbReference type="PIRSF" id="PIRSF000972">
    <property type="entry name" value="Arylsulf_plant"/>
    <property type="match status" value="1"/>
</dbReference>
<dbReference type="InterPro" id="IPR024607">
    <property type="entry name" value="Sulfatase_CS"/>
</dbReference>
<keyword evidence="10" id="KW-1185">Reference proteome</keyword>
<feature type="chain" id="PRO_5043006793" description="Arylsulfatase" evidence="7">
    <location>
        <begin position="22"/>
        <end position="610"/>
    </location>
</feature>
<dbReference type="InterPro" id="IPR000917">
    <property type="entry name" value="Sulfatase_N"/>
</dbReference>
<dbReference type="AlphaFoldDB" id="A0AAN9USH3"/>
<dbReference type="InterPro" id="IPR017850">
    <property type="entry name" value="Alkaline_phosphatase_core_sf"/>
</dbReference>
<dbReference type="PANTHER" id="PTHR43108">
    <property type="entry name" value="N-ACETYLGLUCOSAMINE-6-SULFATASE FAMILY MEMBER"/>
    <property type="match status" value="1"/>
</dbReference>
<name>A0AAN9USH3_9PEZI</name>
<evidence type="ECO:0000313" key="10">
    <source>
        <dbReference type="Proteomes" id="UP001320420"/>
    </source>
</evidence>
<protein>
    <recommendedName>
        <fullName evidence="5">Arylsulfatase</fullName>
        <shortName evidence="5">AS</shortName>
        <ecNumber evidence="5">3.1.6.1</ecNumber>
    </recommendedName>
    <alternativeName>
        <fullName evidence="5">Aryl-sulfate sulphohydrolase</fullName>
    </alternativeName>
</protein>
<evidence type="ECO:0000256" key="7">
    <source>
        <dbReference type="SAM" id="SignalP"/>
    </source>
</evidence>
<sequence length="610" mass="68690">MAWTRLLALGWLLPLLGHVLALNGNQDQIPLGPGRTTEATTSSSKKPNIVFVLTDDQDLHMQSLDYMPLVKKHLLDQGTFYKRHFCTIALCCPSRVSLWTGKAAHNTNVTDVNPPYGGYPKFVSQGYNENYLPVWLQNAGYNTYYTGKLFNSHTVDNYNSPFPAGWSGSDFLLDPFTYSYLNSTYQRNQDPPVSHEGEYSVDVLAQKTYDFLDDAVSSDRPFFLVASPVAPHGNVEGNLNAVGDLREMKSAPGGIRFGAPVAAERHQDLFKDAKIPRTDNFNPDEPSGASWVRTLSKLTQEDLDYNDNFYRQRLRALQSVDELVDGIVSRLEAHGILEDTFIIYTSDNGYHIGQHRLQAGKECGYEEDVNVPLIVRGPGVPQNQVTEVVTTHTDLAPTILELAGITQLSNVEFDGEKIPLTSNDIQEAADNRHEHVNIEYWGFAMAEGRPFLGHGFVIMNNTYKALRVASDSWDLYYSVWCTGEHELYDMKTDPGQLHNLLSEETSRQTHGLLQGFPIEKVAARLDSLLFVLKSCKGRTCIEPWRALHPAGDVQSLDDALLNRFDQFYQHEQTQVQFEHCAMGYLLEAEGPQFEKDGFAYRDGVKWSEWV</sequence>
<organism evidence="9 10">
    <name type="scientific">Diatrype stigma</name>
    <dbReference type="NCBI Taxonomy" id="117547"/>
    <lineage>
        <taxon>Eukaryota</taxon>
        <taxon>Fungi</taxon>
        <taxon>Dikarya</taxon>
        <taxon>Ascomycota</taxon>
        <taxon>Pezizomycotina</taxon>
        <taxon>Sordariomycetes</taxon>
        <taxon>Xylariomycetidae</taxon>
        <taxon>Xylariales</taxon>
        <taxon>Diatrypaceae</taxon>
        <taxon>Diatrype</taxon>
    </lineage>
</organism>
<accession>A0AAN9USH3</accession>
<evidence type="ECO:0000256" key="3">
    <source>
        <dbReference type="ARBA" id="ARBA00022801"/>
    </source>
</evidence>
<dbReference type="GO" id="GO:0008449">
    <property type="term" value="F:N-acetylglucosamine-6-sulfatase activity"/>
    <property type="evidence" value="ECO:0007669"/>
    <property type="project" value="TreeGrafter"/>
</dbReference>
<evidence type="ECO:0000256" key="2">
    <source>
        <dbReference type="ARBA" id="ARBA00022729"/>
    </source>
</evidence>
<dbReference type="Pfam" id="PF00884">
    <property type="entry name" value="Sulfatase"/>
    <property type="match status" value="1"/>
</dbReference>
<dbReference type="GO" id="GO:0005539">
    <property type="term" value="F:glycosaminoglycan binding"/>
    <property type="evidence" value="ECO:0007669"/>
    <property type="project" value="TreeGrafter"/>
</dbReference>
<dbReference type="GO" id="GO:0004065">
    <property type="term" value="F:arylsulfatase activity"/>
    <property type="evidence" value="ECO:0007669"/>
    <property type="project" value="UniProtKB-UniRule"/>
</dbReference>
<evidence type="ECO:0000313" key="9">
    <source>
        <dbReference type="EMBL" id="KAK7752482.1"/>
    </source>
</evidence>
<evidence type="ECO:0000259" key="8">
    <source>
        <dbReference type="Pfam" id="PF00884"/>
    </source>
</evidence>
<keyword evidence="2 7" id="KW-0732">Signal</keyword>
<dbReference type="CDD" id="cd16147">
    <property type="entry name" value="G6S"/>
    <property type="match status" value="1"/>
</dbReference>
<dbReference type="Gene3D" id="3.40.720.10">
    <property type="entry name" value="Alkaline Phosphatase, subunit A"/>
    <property type="match status" value="1"/>
</dbReference>
<evidence type="ECO:0000256" key="1">
    <source>
        <dbReference type="ARBA" id="ARBA00008779"/>
    </source>
</evidence>
<evidence type="ECO:0000256" key="4">
    <source>
        <dbReference type="ARBA" id="ARBA00023180"/>
    </source>
</evidence>